<keyword evidence="5" id="KW-1185">Reference proteome</keyword>
<dbReference type="InterPro" id="IPR011990">
    <property type="entry name" value="TPR-like_helical_dom_sf"/>
</dbReference>
<keyword evidence="1" id="KW-0677">Repeat</keyword>
<evidence type="ECO:0000256" key="2">
    <source>
        <dbReference type="PROSITE-ProRule" id="PRU00708"/>
    </source>
</evidence>
<evidence type="ECO:0008006" key="6">
    <source>
        <dbReference type="Google" id="ProtNLM"/>
    </source>
</evidence>
<accession>A0A843UWD1</accession>
<reference evidence="4" key="1">
    <citation type="submission" date="2017-07" db="EMBL/GenBank/DDBJ databases">
        <title>Taro Niue Genome Assembly and Annotation.</title>
        <authorList>
            <person name="Atibalentja N."/>
            <person name="Keating K."/>
            <person name="Fields C.J."/>
        </authorList>
    </citation>
    <scope>NUCLEOTIDE SEQUENCE</scope>
    <source>
        <strain evidence="4">Niue_2</strain>
        <tissue evidence="4">Leaf</tissue>
    </source>
</reference>
<dbReference type="PANTHER" id="PTHR47926:SF433">
    <property type="entry name" value="PENTATRICOPEPTIDE REPEAT-CONTAINING PROTEIN"/>
    <property type="match status" value="1"/>
</dbReference>
<comment type="caution">
    <text evidence="4">The sequence shown here is derived from an EMBL/GenBank/DDBJ whole genome shotgun (WGS) entry which is preliminary data.</text>
</comment>
<evidence type="ECO:0000256" key="1">
    <source>
        <dbReference type="ARBA" id="ARBA00022737"/>
    </source>
</evidence>
<feature type="repeat" description="PPR" evidence="2">
    <location>
        <begin position="77"/>
        <end position="111"/>
    </location>
</feature>
<dbReference type="InterPro" id="IPR046960">
    <property type="entry name" value="PPR_At4g14850-like_plant"/>
</dbReference>
<dbReference type="Pfam" id="PF13041">
    <property type="entry name" value="PPR_2"/>
    <property type="match status" value="2"/>
</dbReference>
<dbReference type="Proteomes" id="UP000652761">
    <property type="component" value="Unassembled WGS sequence"/>
</dbReference>
<dbReference type="GO" id="GO:0009451">
    <property type="term" value="P:RNA modification"/>
    <property type="evidence" value="ECO:0007669"/>
    <property type="project" value="InterPro"/>
</dbReference>
<proteinExistence type="predicted"/>
<protein>
    <recommendedName>
        <fullName evidence="6">Pentatricopeptide repeat-containing protein</fullName>
    </recommendedName>
</protein>
<gene>
    <name evidence="4" type="ORF">Taro_020470</name>
</gene>
<dbReference type="PROSITE" id="PS51375">
    <property type="entry name" value="PPR"/>
    <property type="match status" value="5"/>
</dbReference>
<dbReference type="GO" id="GO:0003723">
    <property type="term" value="F:RNA binding"/>
    <property type="evidence" value="ECO:0007669"/>
    <property type="project" value="InterPro"/>
</dbReference>
<dbReference type="Gene3D" id="1.25.40.10">
    <property type="entry name" value="Tetratricopeptide repeat domain"/>
    <property type="match status" value="5"/>
</dbReference>
<dbReference type="EMBL" id="NMUH01001016">
    <property type="protein sequence ID" value="MQL87925.1"/>
    <property type="molecule type" value="Genomic_DNA"/>
</dbReference>
<evidence type="ECO:0000256" key="3">
    <source>
        <dbReference type="SAM" id="MobiDB-lite"/>
    </source>
</evidence>
<feature type="repeat" description="PPR" evidence="2">
    <location>
        <begin position="346"/>
        <end position="380"/>
    </location>
</feature>
<dbReference type="InterPro" id="IPR002885">
    <property type="entry name" value="PPR_rpt"/>
</dbReference>
<feature type="region of interest" description="Disordered" evidence="3">
    <location>
        <begin position="512"/>
        <end position="532"/>
    </location>
</feature>
<evidence type="ECO:0000313" key="4">
    <source>
        <dbReference type="EMBL" id="MQL87925.1"/>
    </source>
</evidence>
<dbReference type="OrthoDB" id="185373at2759"/>
<dbReference type="FunFam" id="1.25.40.10:FF:000090">
    <property type="entry name" value="Pentatricopeptide repeat-containing protein, chloroplastic"/>
    <property type="match status" value="1"/>
</dbReference>
<feature type="repeat" description="PPR" evidence="2">
    <location>
        <begin position="313"/>
        <end position="343"/>
    </location>
</feature>
<evidence type="ECO:0000313" key="5">
    <source>
        <dbReference type="Proteomes" id="UP000652761"/>
    </source>
</evidence>
<dbReference type="AlphaFoldDB" id="A0A843UWD1"/>
<dbReference type="PANTHER" id="PTHR47926">
    <property type="entry name" value="PENTATRICOPEPTIDE REPEAT-CONTAINING PROTEIN"/>
    <property type="match status" value="1"/>
</dbReference>
<dbReference type="NCBIfam" id="TIGR00756">
    <property type="entry name" value="PPR"/>
    <property type="match status" value="6"/>
</dbReference>
<feature type="repeat" description="PPR" evidence="2">
    <location>
        <begin position="44"/>
        <end position="74"/>
    </location>
</feature>
<sequence>MRDATARLAPQASPLNAAINGYIRDGRLADARKLFDVSDPRRRNAATWNFMMAGYVRAGQLPAAAALFEDMPASQRDAVSWNTILAGLRRAGDPEGALRHFLRMGRAGAQPTAPTMATVLAAAADAREPAVLVPPLHAVAVRSAKLSSNAFVATALVGGYAAARDPVGLRRAFEEMPVKNAVSWTVLVEGYMAMGRVAEARRAFDATSVKNAFVWTTMVNGHIRNGDMNEARRYFDKTPGKNVVSWTSVINGCVQTRRFADAFNLFVEMRRTSGVPPNEFTYSAVLGACAGSSSLLLGELTHACILKSGLPADVVLLTSLVEMYAKCGNVGAAFRIFDSMEDGDNNLVSWNSIIGCCARHGLFSRALEEFERMKAAGVAPDHVTFVCVLTACAYSGMAEEGERRFGSMQAEFGIRPRAEHYACMVDLFGRAGQLEKAERLVGEMPFEPDAVVLGALAGACGLHSSLEHGLPAAELMGRLEGEHPAIYTMLMRAYGDRGVWSRVQELKRRMEASVGGRNQRGASRIESTRELF</sequence>
<feature type="repeat" description="PPR" evidence="2">
    <location>
        <begin position="242"/>
        <end position="276"/>
    </location>
</feature>
<organism evidence="4 5">
    <name type="scientific">Colocasia esculenta</name>
    <name type="common">Wild taro</name>
    <name type="synonym">Arum esculentum</name>
    <dbReference type="NCBI Taxonomy" id="4460"/>
    <lineage>
        <taxon>Eukaryota</taxon>
        <taxon>Viridiplantae</taxon>
        <taxon>Streptophyta</taxon>
        <taxon>Embryophyta</taxon>
        <taxon>Tracheophyta</taxon>
        <taxon>Spermatophyta</taxon>
        <taxon>Magnoliopsida</taxon>
        <taxon>Liliopsida</taxon>
        <taxon>Araceae</taxon>
        <taxon>Aroideae</taxon>
        <taxon>Colocasieae</taxon>
        <taxon>Colocasia</taxon>
    </lineage>
</organism>
<dbReference type="Pfam" id="PF01535">
    <property type="entry name" value="PPR"/>
    <property type="match status" value="7"/>
</dbReference>
<name>A0A843UWD1_COLES</name>